<reference evidence="1 2" key="1">
    <citation type="submission" date="2014-03" db="EMBL/GenBank/DDBJ databases">
        <title>Draft genome of the hookworm Oesophagostomum dentatum.</title>
        <authorList>
            <person name="Mitreva M."/>
        </authorList>
    </citation>
    <scope>NUCLEOTIDE SEQUENCE [LARGE SCALE GENOMIC DNA]</scope>
    <source>
        <strain evidence="1 2">OD-Hann</strain>
    </source>
</reference>
<dbReference type="EMBL" id="KN562718">
    <property type="protein sequence ID" value="KHJ85749.1"/>
    <property type="molecule type" value="Genomic_DNA"/>
</dbReference>
<name>A0A0B1SLE3_OESDE</name>
<sequence>MSVPKDRKDALTGVLCPLLRFLNREGKLRFPLISNYVSSRFRRVLQLTQEADMEHKTLEQKLAELELCASTADDLSELRRVLDAQQQCFDCYLKHSSGVERSESAASKFFKFKLQNCFPILL</sequence>
<organism evidence="1 2">
    <name type="scientific">Oesophagostomum dentatum</name>
    <name type="common">Nodular worm</name>
    <dbReference type="NCBI Taxonomy" id="61180"/>
    <lineage>
        <taxon>Eukaryota</taxon>
        <taxon>Metazoa</taxon>
        <taxon>Ecdysozoa</taxon>
        <taxon>Nematoda</taxon>
        <taxon>Chromadorea</taxon>
        <taxon>Rhabditida</taxon>
        <taxon>Rhabditina</taxon>
        <taxon>Rhabditomorpha</taxon>
        <taxon>Strongyloidea</taxon>
        <taxon>Strongylidae</taxon>
        <taxon>Oesophagostomum</taxon>
    </lineage>
</organism>
<gene>
    <name evidence="1" type="ORF">OESDEN_14515</name>
</gene>
<evidence type="ECO:0000313" key="1">
    <source>
        <dbReference type="EMBL" id="KHJ85749.1"/>
    </source>
</evidence>
<protein>
    <submittedName>
        <fullName evidence="1">Uncharacterized protein</fullName>
    </submittedName>
</protein>
<keyword evidence="2" id="KW-1185">Reference proteome</keyword>
<dbReference type="Proteomes" id="UP000053660">
    <property type="component" value="Unassembled WGS sequence"/>
</dbReference>
<evidence type="ECO:0000313" key="2">
    <source>
        <dbReference type="Proteomes" id="UP000053660"/>
    </source>
</evidence>
<proteinExistence type="predicted"/>
<dbReference type="OrthoDB" id="192402at2759"/>
<accession>A0A0B1SLE3</accession>
<dbReference type="AlphaFoldDB" id="A0A0B1SLE3"/>